<name>A0AA40F7F4_9PEZI</name>
<dbReference type="InterPro" id="IPR011990">
    <property type="entry name" value="TPR-like_helical_dom_sf"/>
</dbReference>
<evidence type="ECO:0000313" key="3">
    <source>
        <dbReference type="Proteomes" id="UP001172155"/>
    </source>
</evidence>
<dbReference type="AlphaFoldDB" id="A0AA40F7F4"/>
<gene>
    <name evidence="2" type="ORF">B0T18DRAFT_91117</name>
</gene>
<reference evidence="2" key="1">
    <citation type="submission" date="2023-06" db="EMBL/GenBank/DDBJ databases">
        <title>Genome-scale phylogeny and comparative genomics of the fungal order Sordariales.</title>
        <authorList>
            <consortium name="Lawrence Berkeley National Laboratory"/>
            <person name="Hensen N."/>
            <person name="Bonometti L."/>
            <person name="Westerberg I."/>
            <person name="Brannstrom I.O."/>
            <person name="Guillou S."/>
            <person name="Cros-Aarteil S."/>
            <person name="Calhoun S."/>
            <person name="Haridas S."/>
            <person name="Kuo A."/>
            <person name="Mondo S."/>
            <person name="Pangilinan J."/>
            <person name="Riley R."/>
            <person name="LaButti K."/>
            <person name="Andreopoulos B."/>
            <person name="Lipzen A."/>
            <person name="Chen C."/>
            <person name="Yanf M."/>
            <person name="Daum C."/>
            <person name="Ng V."/>
            <person name="Clum A."/>
            <person name="Steindorff A."/>
            <person name="Ohm R."/>
            <person name="Martin F."/>
            <person name="Silar P."/>
            <person name="Natvig D."/>
            <person name="Lalanne C."/>
            <person name="Gautier V."/>
            <person name="Ament-velasquez S.L."/>
            <person name="Kruys A."/>
            <person name="Hutchinson M.I."/>
            <person name="Powell A.J."/>
            <person name="Barry K."/>
            <person name="Miller A.N."/>
            <person name="Grigoriev I.V."/>
            <person name="Debuchy R."/>
            <person name="Gladieux P."/>
            <person name="Thoren M.H."/>
            <person name="Johannesson H."/>
        </authorList>
    </citation>
    <scope>NUCLEOTIDE SEQUENCE</scope>
    <source>
        <strain evidence="2">SMH3187-1</strain>
    </source>
</reference>
<feature type="transmembrane region" description="Helical" evidence="1">
    <location>
        <begin position="667"/>
        <end position="686"/>
    </location>
</feature>
<keyword evidence="1" id="KW-0472">Membrane</keyword>
<evidence type="ECO:0000313" key="2">
    <source>
        <dbReference type="EMBL" id="KAK0752456.1"/>
    </source>
</evidence>
<protein>
    <submittedName>
        <fullName evidence="2">Uncharacterized protein</fullName>
    </submittedName>
</protein>
<dbReference type="Proteomes" id="UP001172155">
    <property type="component" value="Unassembled WGS sequence"/>
</dbReference>
<organism evidence="2 3">
    <name type="scientific">Schizothecium vesticola</name>
    <dbReference type="NCBI Taxonomy" id="314040"/>
    <lineage>
        <taxon>Eukaryota</taxon>
        <taxon>Fungi</taxon>
        <taxon>Dikarya</taxon>
        <taxon>Ascomycota</taxon>
        <taxon>Pezizomycotina</taxon>
        <taxon>Sordariomycetes</taxon>
        <taxon>Sordariomycetidae</taxon>
        <taxon>Sordariales</taxon>
        <taxon>Schizotheciaceae</taxon>
        <taxon>Schizothecium</taxon>
    </lineage>
</organism>
<dbReference type="EMBL" id="JAUKUD010000002">
    <property type="protein sequence ID" value="KAK0752456.1"/>
    <property type="molecule type" value="Genomic_DNA"/>
</dbReference>
<keyword evidence="1" id="KW-1133">Transmembrane helix</keyword>
<keyword evidence="3" id="KW-1185">Reference proteome</keyword>
<proteinExistence type="predicted"/>
<evidence type="ECO:0000256" key="1">
    <source>
        <dbReference type="SAM" id="Phobius"/>
    </source>
</evidence>
<keyword evidence="1" id="KW-0812">Transmembrane</keyword>
<accession>A0AA40F7F4</accession>
<dbReference type="Gene3D" id="1.25.40.10">
    <property type="entry name" value="Tetratricopeptide repeat domain"/>
    <property type="match status" value="1"/>
</dbReference>
<comment type="caution">
    <text evidence="2">The sequence shown here is derived from an EMBL/GenBank/DDBJ whole genome shotgun (WGS) entry which is preliminary data.</text>
</comment>
<sequence length="707" mass="77154">MTTSSSSSLKRLVDDVTIEIRGISAYTFPDISSIKRQLDELVEANDFVTEDELEARTRLAKLFVQAYADSGRHNLRYLQEAIGQYETALDRLPPNSPRQTECLSSLSEAYLSMFLVSDSDHDINEAVRFGRLARQQAETTGLSERDLEAHRSILIINIDALKHLGELLLRDDAADAHGNMAVLDILNEVVECVQGIRTNASVGSEAYLDSLRRLIQVLIARASLTGSEGDREEAARLIQEVQSTAPPGSELHVETKLELGWMAALVYSSSGELGHLDDAIMQIQTGLDDITAVGSSGADRPMALSQLALLYGLRYSTSHNISDLHEALHLSHLSLFAFYPVADPVRGGILLRHLKISRELAYLLTSEHEIKEVLQDAHLHLWRAVPAYEPQPSRYSPADDMSDSNLPYYVERGECERLFCDMLGRRYLASRKLEHINHTLAFIHNHRLAPSNQAEQFGAPLQFDATAVNTLTSQVRQLVSAPPGPGRNAGADAVHERLRAICEGMDFVDDLLTKTIEAPPPPDTSGTEASGTWSCAPGSTRATHHMWAACCSLGHSCQFFTSCHASTATGISGLASVCSGTSLDCCTTTIYQRYPSSTESWSAIGCAQQGCETSIMYWETGAPAAPTQGLQSESTATRAPVLQVLPLPAGTGARGPNDAPHTASVAMQGWILGSSMILAAILAVWLRRRNGERGRRWEVQPLEGLKS</sequence>